<protein>
    <submittedName>
        <fullName evidence="1">Alkaline phosphatase family protein</fullName>
    </submittedName>
</protein>
<dbReference type="PANTHER" id="PTHR10151">
    <property type="entry name" value="ECTONUCLEOTIDE PYROPHOSPHATASE/PHOSPHODIESTERASE"/>
    <property type="match status" value="1"/>
</dbReference>
<dbReference type="RefSeq" id="WP_131171126.1">
    <property type="nucleotide sequence ID" value="NZ_FXTL01000002.1"/>
</dbReference>
<organism evidence="1 2">
    <name type="scientific">Propioniciclava tarda</name>
    <dbReference type="NCBI Taxonomy" id="433330"/>
    <lineage>
        <taxon>Bacteria</taxon>
        <taxon>Bacillati</taxon>
        <taxon>Actinomycetota</taxon>
        <taxon>Actinomycetes</taxon>
        <taxon>Propionibacteriales</taxon>
        <taxon>Propionibacteriaceae</taxon>
        <taxon>Propioniciclava</taxon>
    </lineage>
</organism>
<dbReference type="PANTHER" id="PTHR10151:SF120">
    <property type="entry name" value="BIS(5'-ADENOSYL)-TRIPHOSPHATASE"/>
    <property type="match status" value="1"/>
</dbReference>
<sequence>MTAPVVPRYGASSLVELMPAIGAHLGLPGCVDVLDLPDAERYVVLLIDGLGQTNVAASKGLAPYLASRPDTRTLTSVTPTTTATALTSLGTGLDPGQHGVAGYSFRHPFSTGVLNMLAWEPGLSGLDVQPRLTLFERLARAGIATTSVLPTRFSGSGLTEAGLRGARFSPVDDETDGARRIEQVVDASAAGERSFVYVYERSLDHIGHGVGWRSEEWSAALAEVDRLAADLRSALPDATRLVITADHGMIDVPADERVIVEREPDLLAGVELLAGEGRFRQLYTAEPDAVASRWNDHLQDRAWVRTRAEAVDEAWFGYVTPQMAPRFGDVVVAMRGTGAVMTRALPRELKLIGMHGSLTADEMLVPLIVE</sequence>
<proteinExistence type="predicted"/>
<dbReference type="SUPFAM" id="SSF53649">
    <property type="entry name" value="Alkaline phosphatase-like"/>
    <property type="match status" value="1"/>
</dbReference>
<evidence type="ECO:0000313" key="2">
    <source>
        <dbReference type="Proteomes" id="UP000291933"/>
    </source>
</evidence>
<dbReference type="AlphaFoldDB" id="A0A4V2JTE4"/>
<name>A0A4V2JTE4_PROTD</name>
<dbReference type="Gene3D" id="3.40.720.10">
    <property type="entry name" value="Alkaline Phosphatase, subunit A"/>
    <property type="match status" value="1"/>
</dbReference>
<evidence type="ECO:0000313" key="1">
    <source>
        <dbReference type="EMBL" id="TBT96011.1"/>
    </source>
</evidence>
<dbReference type="InterPro" id="IPR017850">
    <property type="entry name" value="Alkaline_phosphatase_core_sf"/>
</dbReference>
<comment type="caution">
    <text evidence="1">The sequence shown here is derived from an EMBL/GenBank/DDBJ whole genome shotgun (WGS) entry which is preliminary data.</text>
</comment>
<dbReference type="Pfam" id="PF01663">
    <property type="entry name" value="Phosphodiest"/>
    <property type="match status" value="1"/>
</dbReference>
<keyword evidence="2" id="KW-1185">Reference proteome</keyword>
<dbReference type="OrthoDB" id="9779267at2"/>
<dbReference type="InterPro" id="IPR002591">
    <property type="entry name" value="Phosphodiest/P_Trfase"/>
</dbReference>
<dbReference type="Proteomes" id="UP000291933">
    <property type="component" value="Unassembled WGS sequence"/>
</dbReference>
<accession>A0A4V2JTE4</accession>
<reference evidence="1 2" key="1">
    <citation type="submission" date="2019-01" db="EMBL/GenBank/DDBJ databases">
        <title>Lactibacter flavus gen. nov., sp. nov., a novel bacterium of the family Propionibacteriaceae isolated from raw milk and dairy products.</title>
        <authorList>
            <person name="Huptas C."/>
            <person name="Wenning M."/>
            <person name="Breitenwieser F."/>
            <person name="Doll E."/>
            <person name="Von Neubeck M."/>
            <person name="Busse H.-J."/>
            <person name="Scherer S."/>
        </authorList>
    </citation>
    <scope>NUCLEOTIDE SEQUENCE [LARGE SCALE GENOMIC DNA]</scope>
    <source>
        <strain evidence="1 2">DSM 22130</strain>
    </source>
</reference>
<gene>
    <name evidence="1" type="ORF">ET996_03340</name>
</gene>
<dbReference type="GO" id="GO:0016787">
    <property type="term" value="F:hydrolase activity"/>
    <property type="evidence" value="ECO:0007669"/>
    <property type="project" value="UniProtKB-ARBA"/>
</dbReference>
<dbReference type="EMBL" id="SDMR01000002">
    <property type="protein sequence ID" value="TBT96011.1"/>
    <property type="molecule type" value="Genomic_DNA"/>
</dbReference>